<protein>
    <submittedName>
        <fullName evidence="7">Related to multidrug resistant protein</fullName>
    </submittedName>
</protein>
<feature type="transmembrane region" description="Helical" evidence="5">
    <location>
        <begin position="204"/>
        <end position="223"/>
    </location>
</feature>
<feature type="transmembrane region" description="Helical" evidence="5">
    <location>
        <begin position="385"/>
        <end position="402"/>
    </location>
</feature>
<reference evidence="7 8" key="1">
    <citation type="submission" date="2016-03" db="EMBL/GenBank/DDBJ databases">
        <authorList>
            <person name="Ploux O."/>
        </authorList>
    </citation>
    <scope>NUCLEOTIDE SEQUENCE [LARGE SCALE GENOMIC DNA]</scope>
    <source>
        <strain evidence="7 8">URUG2</strain>
    </source>
</reference>
<dbReference type="OrthoDB" id="5410178at2759"/>
<dbReference type="PANTHER" id="PTHR23502:SF157">
    <property type="entry name" value="MAJOR FACILITATOR SUPERFAMILY (MFS) PROFILE DOMAIN-CONTAINING PROTEIN-RELATED"/>
    <property type="match status" value="1"/>
</dbReference>
<dbReference type="InterPro" id="IPR036259">
    <property type="entry name" value="MFS_trans_sf"/>
</dbReference>
<feature type="domain" description="Major facilitator superfamily (MFS) profile" evidence="6">
    <location>
        <begin position="42"/>
        <end position="478"/>
    </location>
</feature>
<keyword evidence="8" id="KW-1185">Reference proteome</keyword>
<dbReference type="EMBL" id="FJUY01000003">
    <property type="protein sequence ID" value="CZT17159.1"/>
    <property type="molecule type" value="Genomic_DNA"/>
</dbReference>
<dbReference type="Pfam" id="PF07690">
    <property type="entry name" value="MFS_1"/>
    <property type="match status" value="1"/>
</dbReference>
<accession>A0A2D3V6P5</accession>
<dbReference type="Gene3D" id="1.20.1250.20">
    <property type="entry name" value="MFS general substrate transporter like domains"/>
    <property type="match status" value="1"/>
</dbReference>
<evidence type="ECO:0000313" key="8">
    <source>
        <dbReference type="Proteomes" id="UP000225277"/>
    </source>
</evidence>
<dbReference type="InterPro" id="IPR011701">
    <property type="entry name" value="MFS"/>
</dbReference>
<evidence type="ECO:0000256" key="3">
    <source>
        <dbReference type="ARBA" id="ARBA00022989"/>
    </source>
</evidence>
<comment type="subcellular location">
    <subcellularLocation>
        <location evidence="1">Membrane</location>
        <topology evidence="1">Multi-pass membrane protein</topology>
    </subcellularLocation>
</comment>
<evidence type="ECO:0000259" key="6">
    <source>
        <dbReference type="PROSITE" id="PS50850"/>
    </source>
</evidence>
<dbReference type="AlphaFoldDB" id="A0A2D3V6P5"/>
<evidence type="ECO:0000256" key="2">
    <source>
        <dbReference type="ARBA" id="ARBA00022692"/>
    </source>
</evidence>
<keyword evidence="4 5" id="KW-0472">Membrane</keyword>
<dbReference type="STRING" id="112498.A0A2D3V6P5"/>
<feature type="transmembrane region" description="Helical" evidence="5">
    <location>
        <begin position="83"/>
        <end position="103"/>
    </location>
</feature>
<dbReference type="PANTHER" id="PTHR23502">
    <property type="entry name" value="MAJOR FACILITATOR SUPERFAMILY"/>
    <property type="match status" value="1"/>
</dbReference>
<feature type="transmembrane region" description="Helical" evidence="5">
    <location>
        <begin position="454"/>
        <end position="475"/>
    </location>
</feature>
<keyword evidence="3 5" id="KW-1133">Transmembrane helix</keyword>
<dbReference type="Proteomes" id="UP000225277">
    <property type="component" value="Unassembled WGS sequence"/>
</dbReference>
<dbReference type="GeneID" id="35598201"/>
<gene>
    <name evidence="7" type="ORF">RCC_02991</name>
</gene>
<feature type="transmembrane region" description="Helical" evidence="5">
    <location>
        <begin position="357"/>
        <end position="379"/>
    </location>
</feature>
<feature type="transmembrane region" description="Helical" evidence="5">
    <location>
        <begin position="171"/>
        <end position="192"/>
    </location>
</feature>
<evidence type="ECO:0000256" key="4">
    <source>
        <dbReference type="ARBA" id="ARBA00023136"/>
    </source>
</evidence>
<proteinExistence type="predicted"/>
<feature type="transmembrane region" description="Helical" evidence="5">
    <location>
        <begin position="318"/>
        <end position="336"/>
    </location>
</feature>
<dbReference type="GO" id="GO:0022857">
    <property type="term" value="F:transmembrane transporter activity"/>
    <property type="evidence" value="ECO:0007669"/>
    <property type="project" value="InterPro"/>
</dbReference>
<evidence type="ECO:0000256" key="1">
    <source>
        <dbReference type="ARBA" id="ARBA00004141"/>
    </source>
</evidence>
<sequence>MHTVGIPAHVHDALEKRGFQANGSGEVTWLENSKSHPRQWSLTRKIGDTAVICVLEFLTTLMSNAGSSITSDVGMKIGAGREVALLCLVTSYLAGQGLGSLIFPPIAEVFGGRTIYVASTFGYAVTCLIIAACPNLVVVVIFRFLGGFCSAIPTVVAASSIENMWDSTARVWVIHIWIASAVLGLGIGPPVATYAALSPYGWRSLFYAAAAVLAVVALLCLGMQESRPSKVLRNQVKTVARKTNFDRLSVTELDSSPDVNTFIKTTLALPIRLFFTEPIVFFTSTMAAMVYGLTYLFTEAFSIIYTDHFGLPRQESSLVFLSIAVGVLFTFLPRIYDVKLLKRRASRNTPMEAEDKLFGFYVAAPVLAIGLWWCAFTVPPLAEGISVWPSIISLLLFGYAVVEFDNTLCGYLCDTYVQYSASANAPLAVLRAILSGAFPLYGAQMFKGLGPNNALFLLAAMATAFCGVAAMFFFYGKRIRQRSPFAEKTWEGAQNTERPEEPPKHQC</sequence>
<feature type="transmembrane region" description="Helical" evidence="5">
    <location>
        <begin position="115"/>
        <end position="132"/>
    </location>
</feature>
<dbReference type="GO" id="GO:0016020">
    <property type="term" value="C:membrane"/>
    <property type="evidence" value="ECO:0007669"/>
    <property type="project" value="UniProtKB-SubCell"/>
</dbReference>
<dbReference type="RefSeq" id="XP_023624052.1">
    <property type="nucleotide sequence ID" value="XM_023768284.1"/>
</dbReference>
<organism evidence="7 8">
    <name type="scientific">Ramularia collo-cygni</name>
    <dbReference type="NCBI Taxonomy" id="112498"/>
    <lineage>
        <taxon>Eukaryota</taxon>
        <taxon>Fungi</taxon>
        <taxon>Dikarya</taxon>
        <taxon>Ascomycota</taxon>
        <taxon>Pezizomycotina</taxon>
        <taxon>Dothideomycetes</taxon>
        <taxon>Dothideomycetidae</taxon>
        <taxon>Mycosphaerellales</taxon>
        <taxon>Mycosphaerellaceae</taxon>
        <taxon>Ramularia</taxon>
    </lineage>
</organism>
<dbReference type="InterPro" id="IPR020846">
    <property type="entry name" value="MFS_dom"/>
</dbReference>
<feature type="transmembrane region" description="Helical" evidence="5">
    <location>
        <begin position="423"/>
        <end position="442"/>
    </location>
</feature>
<keyword evidence="2 5" id="KW-0812">Transmembrane</keyword>
<dbReference type="SUPFAM" id="SSF103473">
    <property type="entry name" value="MFS general substrate transporter"/>
    <property type="match status" value="1"/>
</dbReference>
<evidence type="ECO:0000313" key="7">
    <source>
        <dbReference type="EMBL" id="CZT17159.1"/>
    </source>
</evidence>
<evidence type="ECO:0000256" key="5">
    <source>
        <dbReference type="SAM" id="Phobius"/>
    </source>
</evidence>
<feature type="transmembrane region" description="Helical" evidence="5">
    <location>
        <begin position="279"/>
        <end position="298"/>
    </location>
</feature>
<name>A0A2D3V6P5_9PEZI</name>
<dbReference type="PROSITE" id="PS50850">
    <property type="entry name" value="MFS"/>
    <property type="match status" value="1"/>
</dbReference>